<feature type="transmembrane region" description="Helical" evidence="1">
    <location>
        <begin position="134"/>
        <end position="155"/>
    </location>
</feature>
<comment type="caution">
    <text evidence="3">The sequence shown here is derived from an EMBL/GenBank/DDBJ whole genome shotgun (WGS) entry which is preliminary data.</text>
</comment>
<dbReference type="PANTHER" id="PTHR22911">
    <property type="entry name" value="ACYL-MALONYL CONDENSING ENZYME-RELATED"/>
    <property type="match status" value="1"/>
</dbReference>
<keyword evidence="1" id="KW-1133">Transmembrane helix</keyword>
<evidence type="ECO:0000313" key="3">
    <source>
        <dbReference type="EMBL" id="KAB2935224.1"/>
    </source>
</evidence>
<feature type="domain" description="EamA" evidence="2">
    <location>
        <begin position="162"/>
        <end position="291"/>
    </location>
</feature>
<feature type="transmembrane region" description="Helical" evidence="1">
    <location>
        <begin position="49"/>
        <end position="68"/>
    </location>
</feature>
<feature type="transmembrane region" description="Helical" evidence="1">
    <location>
        <begin position="161"/>
        <end position="181"/>
    </location>
</feature>
<sequence length="300" mass="32341">MSQPISTAQISRSRCILLNIASAFFFYGATVAVYRGIDVAGDQSVGALSYAFLRNLIGFLFYLVFFTLNPQKMKFRVPPVLFIRAVFNALALFAFYLSVQYGNAGRANVLNMTYPVFVAMLSGPLLAEKPDRMTLIMLGLGMIGLFMHFSDALIAPQSDHIIGDLFGVFSGITAAVAVLALRGAARVAGSSLILLWMFGTGTALSFPIIMHQIPQMFGAELPFLLLSAACGLLGQWTLTESYRNLDATTGSVLSGLRIPIALVSGLLFLDEPTSIMALLGGALIFSGNLLLAFKSSRRKL</sequence>
<dbReference type="EMBL" id="WBUI01000001">
    <property type="protein sequence ID" value="KAB2935224.1"/>
    <property type="molecule type" value="Genomic_DNA"/>
</dbReference>
<name>A0A833LYU6_9LEPT</name>
<keyword evidence="1" id="KW-0812">Transmembrane</keyword>
<feature type="transmembrane region" description="Helical" evidence="1">
    <location>
        <begin position="193"/>
        <end position="213"/>
    </location>
</feature>
<dbReference type="InterPro" id="IPR037185">
    <property type="entry name" value="EmrE-like"/>
</dbReference>
<organism evidence="3 4">
    <name type="scientific">Leptonema illini</name>
    <dbReference type="NCBI Taxonomy" id="183"/>
    <lineage>
        <taxon>Bacteria</taxon>
        <taxon>Pseudomonadati</taxon>
        <taxon>Spirochaetota</taxon>
        <taxon>Spirochaetia</taxon>
        <taxon>Leptospirales</taxon>
        <taxon>Leptospiraceae</taxon>
        <taxon>Leptonema</taxon>
    </lineage>
</organism>
<feature type="transmembrane region" description="Helical" evidence="1">
    <location>
        <begin position="250"/>
        <end position="269"/>
    </location>
</feature>
<feature type="domain" description="EamA" evidence="2">
    <location>
        <begin position="18"/>
        <end position="147"/>
    </location>
</feature>
<evidence type="ECO:0000256" key="1">
    <source>
        <dbReference type="SAM" id="Phobius"/>
    </source>
</evidence>
<feature type="transmembrane region" description="Helical" evidence="1">
    <location>
        <begin position="219"/>
        <end position="238"/>
    </location>
</feature>
<reference evidence="3 4" key="1">
    <citation type="submission" date="2019-10" db="EMBL/GenBank/DDBJ databases">
        <title>Extracellular Electron Transfer in a Candidatus Methanoperedens spp. Enrichment Culture.</title>
        <authorList>
            <person name="Berger S."/>
            <person name="Rangel Shaw D."/>
            <person name="Berben T."/>
            <person name="In 'T Zandt M."/>
            <person name="Frank J."/>
            <person name="Reimann J."/>
            <person name="Jetten M.S.M."/>
            <person name="Welte C.U."/>
        </authorList>
    </citation>
    <scope>NUCLEOTIDE SEQUENCE [LARGE SCALE GENOMIC DNA]</scope>
    <source>
        <strain evidence="3">SB12</strain>
    </source>
</reference>
<evidence type="ECO:0000259" key="2">
    <source>
        <dbReference type="Pfam" id="PF00892"/>
    </source>
</evidence>
<dbReference type="Proteomes" id="UP000460298">
    <property type="component" value="Unassembled WGS sequence"/>
</dbReference>
<accession>A0A833LYU6</accession>
<dbReference type="Pfam" id="PF00892">
    <property type="entry name" value="EamA"/>
    <property type="match status" value="2"/>
</dbReference>
<protein>
    <submittedName>
        <fullName evidence="3">DMT family transporter</fullName>
    </submittedName>
</protein>
<proteinExistence type="predicted"/>
<dbReference type="InterPro" id="IPR000620">
    <property type="entry name" value="EamA_dom"/>
</dbReference>
<evidence type="ECO:0000313" key="4">
    <source>
        <dbReference type="Proteomes" id="UP000460298"/>
    </source>
</evidence>
<dbReference type="GO" id="GO:0016020">
    <property type="term" value="C:membrane"/>
    <property type="evidence" value="ECO:0007669"/>
    <property type="project" value="InterPro"/>
</dbReference>
<feature type="transmembrane region" description="Helical" evidence="1">
    <location>
        <begin position="80"/>
        <end position="97"/>
    </location>
</feature>
<feature type="transmembrane region" description="Helical" evidence="1">
    <location>
        <begin position="16"/>
        <end position="37"/>
    </location>
</feature>
<feature type="transmembrane region" description="Helical" evidence="1">
    <location>
        <begin position="109"/>
        <end position="127"/>
    </location>
</feature>
<feature type="transmembrane region" description="Helical" evidence="1">
    <location>
        <begin position="275"/>
        <end position="293"/>
    </location>
</feature>
<gene>
    <name evidence="3" type="ORF">F9K24_00415</name>
</gene>
<dbReference type="AlphaFoldDB" id="A0A833LYU6"/>
<keyword evidence="1" id="KW-0472">Membrane</keyword>
<dbReference type="SUPFAM" id="SSF103481">
    <property type="entry name" value="Multidrug resistance efflux transporter EmrE"/>
    <property type="match status" value="2"/>
</dbReference>